<dbReference type="EMBL" id="FNDD01000030">
    <property type="protein sequence ID" value="SDH81514.1"/>
    <property type="molecule type" value="Genomic_DNA"/>
</dbReference>
<keyword evidence="1" id="KW-0472">Membrane</keyword>
<feature type="transmembrane region" description="Helical" evidence="1">
    <location>
        <begin position="27"/>
        <end position="50"/>
    </location>
</feature>
<dbReference type="RefSeq" id="WP_143015664.1">
    <property type="nucleotide sequence ID" value="NZ_FNDD01000030.1"/>
</dbReference>
<evidence type="ECO:0000313" key="3">
    <source>
        <dbReference type="Proteomes" id="UP000198854"/>
    </source>
</evidence>
<organism evidence="2 3">
    <name type="scientific">Vibrio xiamenensis</name>
    <dbReference type="NCBI Taxonomy" id="861298"/>
    <lineage>
        <taxon>Bacteria</taxon>
        <taxon>Pseudomonadati</taxon>
        <taxon>Pseudomonadota</taxon>
        <taxon>Gammaproteobacteria</taxon>
        <taxon>Vibrionales</taxon>
        <taxon>Vibrionaceae</taxon>
        <taxon>Vibrio</taxon>
    </lineage>
</organism>
<name>A0A1G8FH91_9VIBR</name>
<dbReference type="AlphaFoldDB" id="A0A1G8FH91"/>
<gene>
    <name evidence="2" type="ORF">SAMN04488136_13066</name>
</gene>
<evidence type="ECO:0000256" key="1">
    <source>
        <dbReference type="SAM" id="Phobius"/>
    </source>
</evidence>
<accession>A0A1G8FH91</accession>
<evidence type="ECO:0000313" key="2">
    <source>
        <dbReference type="EMBL" id="SDH81514.1"/>
    </source>
</evidence>
<sequence length="84" mass="8886">MCLGTSECLIPTLESVMGSGMVTYMQVAISSLFYVAVLFLAIWLAIGVVITFTTGGSLGVKVFVSAFRVTALITIVAFFVLPNS</sequence>
<feature type="transmembrane region" description="Helical" evidence="1">
    <location>
        <begin position="62"/>
        <end position="81"/>
    </location>
</feature>
<protein>
    <submittedName>
        <fullName evidence="2">Uncharacterized protein</fullName>
    </submittedName>
</protein>
<proteinExistence type="predicted"/>
<dbReference type="Proteomes" id="UP000198854">
    <property type="component" value="Unassembled WGS sequence"/>
</dbReference>
<keyword evidence="3" id="KW-1185">Reference proteome</keyword>
<keyword evidence="1" id="KW-1133">Transmembrane helix</keyword>
<dbReference type="STRING" id="861298.SAMN04488136_13066"/>
<keyword evidence="1" id="KW-0812">Transmembrane</keyword>
<reference evidence="2 3" key="1">
    <citation type="submission" date="2016-10" db="EMBL/GenBank/DDBJ databases">
        <authorList>
            <person name="de Groot N.N."/>
        </authorList>
    </citation>
    <scope>NUCLEOTIDE SEQUENCE [LARGE SCALE GENOMIC DNA]</scope>
    <source>
        <strain evidence="2 3">CGMCC 1.10228</strain>
    </source>
</reference>